<name>Q7VHW5_HELHP</name>
<dbReference type="HOGENOM" id="CLU_3328666_0_0_7"/>
<dbReference type="AlphaFoldDB" id="Q7VHW5"/>
<protein>
    <submittedName>
        <fullName evidence="1">Uncharacterized protein</fullName>
    </submittedName>
</protein>
<evidence type="ECO:0000313" key="2">
    <source>
        <dbReference type="Proteomes" id="UP000002495"/>
    </source>
</evidence>
<accession>Q7VHW5</accession>
<reference evidence="1 2" key="1">
    <citation type="journal article" date="2003" name="Proc. Natl. Acad. Sci. U.S.A.">
        <title>The complete genome sequence of the carcinogenic bacterium Helicobacter hepaticus.</title>
        <authorList>
            <person name="Suerbaum S."/>
            <person name="Josenhans C."/>
            <person name="Sterzenbach T."/>
            <person name="Drescher B."/>
            <person name="Brandt P."/>
            <person name="Bell M."/>
            <person name="Droege M."/>
            <person name="Fartmann B."/>
            <person name="Fischer H.-P."/>
            <person name="Ge Z."/>
            <person name="Hoerster A."/>
            <person name="Holland R."/>
            <person name="Klein K."/>
            <person name="Koenig J."/>
            <person name="Macko L."/>
            <person name="Mendz G.L."/>
            <person name="Nyakatura G."/>
            <person name="Schauer D.B."/>
            <person name="Shen Z."/>
            <person name="Weber J."/>
            <person name="Frosch M."/>
            <person name="Fox J.G."/>
        </authorList>
    </citation>
    <scope>NUCLEOTIDE SEQUENCE [LARGE SCALE GENOMIC DNA]</scope>
    <source>
        <strain evidence="2">ATCC 51449 / 3B1</strain>
    </source>
</reference>
<gene>
    <name evidence="1" type="ordered locus">HH_0848</name>
</gene>
<dbReference type="KEGG" id="hhe:HH_0848"/>
<dbReference type="STRING" id="235279.HH_0848"/>
<proteinExistence type="predicted"/>
<organism evidence="1 2">
    <name type="scientific">Helicobacter hepaticus (strain ATCC 51449 / 3B1)</name>
    <dbReference type="NCBI Taxonomy" id="235279"/>
    <lineage>
        <taxon>Bacteria</taxon>
        <taxon>Pseudomonadati</taxon>
        <taxon>Campylobacterota</taxon>
        <taxon>Epsilonproteobacteria</taxon>
        <taxon>Campylobacterales</taxon>
        <taxon>Helicobacteraceae</taxon>
        <taxon>Helicobacter</taxon>
    </lineage>
</organism>
<evidence type="ECO:0000313" key="1">
    <source>
        <dbReference type="EMBL" id="AAP77445.1"/>
    </source>
</evidence>
<dbReference type="Proteomes" id="UP000002495">
    <property type="component" value="Chromosome"/>
</dbReference>
<dbReference type="EMBL" id="AE017125">
    <property type="protein sequence ID" value="AAP77445.1"/>
    <property type="molecule type" value="Genomic_DNA"/>
</dbReference>
<sequence length="38" mass="4628">MQIFFSYFFVIYVIYQFFTPLQAADSKNQDIEVQKMNI</sequence>
<keyword evidence="2" id="KW-1185">Reference proteome</keyword>